<reference evidence="1" key="1">
    <citation type="submission" date="2015-06" db="UniProtKB">
        <authorList>
            <consortium name="EnsemblPlants"/>
        </authorList>
    </citation>
    <scope>IDENTIFICATION</scope>
</reference>
<dbReference type="EnsemblPlants" id="EMT02712">
    <property type="protein sequence ID" value="EMT02712"/>
    <property type="gene ID" value="F775_08672"/>
</dbReference>
<accession>R7W458</accession>
<evidence type="ECO:0000313" key="1">
    <source>
        <dbReference type="EnsemblPlants" id="EMT02712"/>
    </source>
</evidence>
<sequence>MAHHTPGAPLLASTSDLFQESCYHTTNFLSPAEFGLVLGSWRSTGEFYYQTRLSVVDMMYDIRFELEAAVGNGYISVHVQSYCQQREVSVSHGKLEKLVPTLWQQLECRETCGRQTTTGC</sequence>
<name>R7W458_AEGTA</name>
<dbReference type="AlphaFoldDB" id="R7W458"/>
<organism evidence="1">
    <name type="scientific">Aegilops tauschii</name>
    <name type="common">Tausch's goatgrass</name>
    <name type="synonym">Aegilops squarrosa</name>
    <dbReference type="NCBI Taxonomy" id="37682"/>
    <lineage>
        <taxon>Eukaryota</taxon>
        <taxon>Viridiplantae</taxon>
        <taxon>Streptophyta</taxon>
        <taxon>Embryophyta</taxon>
        <taxon>Tracheophyta</taxon>
        <taxon>Spermatophyta</taxon>
        <taxon>Magnoliopsida</taxon>
        <taxon>Liliopsida</taxon>
        <taxon>Poales</taxon>
        <taxon>Poaceae</taxon>
        <taxon>BOP clade</taxon>
        <taxon>Pooideae</taxon>
        <taxon>Triticodae</taxon>
        <taxon>Triticeae</taxon>
        <taxon>Triticinae</taxon>
        <taxon>Aegilops</taxon>
    </lineage>
</organism>
<protein>
    <submittedName>
        <fullName evidence="1">Uncharacterized protein</fullName>
    </submittedName>
</protein>
<proteinExistence type="predicted"/>